<evidence type="ECO:0000313" key="1">
    <source>
        <dbReference type="EMBL" id="SOD93316.1"/>
    </source>
</evidence>
<dbReference type="AlphaFoldDB" id="A0A286GDK0"/>
<proteinExistence type="predicted"/>
<evidence type="ECO:0000313" key="2">
    <source>
        <dbReference type="Proteomes" id="UP000219452"/>
    </source>
</evidence>
<keyword evidence="2" id="KW-1185">Reference proteome</keyword>
<reference evidence="2" key="1">
    <citation type="submission" date="2017-09" db="EMBL/GenBank/DDBJ databases">
        <authorList>
            <person name="Varghese N."/>
            <person name="Submissions S."/>
        </authorList>
    </citation>
    <scope>NUCLEOTIDE SEQUENCE [LARGE SCALE GENOMIC DNA]</scope>
    <source>
        <strain evidence="2">DSM 29961</strain>
    </source>
</reference>
<dbReference type="EMBL" id="OCNH01000003">
    <property type="protein sequence ID" value="SOD93316.1"/>
    <property type="molecule type" value="Genomic_DNA"/>
</dbReference>
<dbReference type="Proteomes" id="UP000219452">
    <property type="component" value="Unassembled WGS sequence"/>
</dbReference>
<dbReference type="OrthoDB" id="1118477at2"/>
<protein>
    <submittedName>
        <fullName evidence="1">Type IX secretion system membrane protein, PorP/SprF family</fullName>
    </submittedName>
</protein>
<dbReference type="Pfam" id="PF11751">
    <property type="entry name" value="PorP_SprF"/>
    <property type="match status" value="1"/>
</dbReference>
<sequence>MMFTFTVPMRFTLSHSFVFLLIGSSLLLTGHRAQAQKEVLYSQYLQNPLSINPAYAGSRESFNLTAFLRRKWISVRYAPVTQSVSADGAIANGRVGLGFQALNDRMGLFATTGVYGSVAYRFNLPALAKLSIGVQGGVNVVPIFDITTAASINRAVASVGVGVYYQSDRFFAGVSAPELSGQLTDITGRYVYKSIRPVMIQAGVPIEVDEGTVLIPSVLISKIADRPLGVDINLRAWFNEEIGLGLSYRQNSPGLIQTNYVQAFAEYQLTKAIRLGYTFYSQTPESPNAMQFDQKSVHEIMLRFSPNSLKFTY</sequence>
<organism evidence="1 2">
    <name type="scientific">Spirosoma fluviale</name>
    <dbReference type="NCBI Taxonomy" id="1597977"/>
    <lineage>
        <taxon>Bacteria</taxon>
        <taxon>Pseudomonadati</taxon>
        <taxon>Bacteroidota</taxon>
        <taxon>Cytophagia</taxon>
        <taxon>Cytophagales</taxon>
        <taxon>Cytophagaceae</taxon>
        <taxon>Spirosoma</taxon>
    </lineage>
</organism>
<dbReference type="InterPro" id="IPR019861">
    <property type="entry name" value="PorP/SprF_Bacteroidetes"/>
</dbReference>
<dbReference type="NCBIfam" id="TIGR03519">
    <property type="entry name" value="T9SS_PorP_fam"/>
    <property type="match status" value="1"/>
</dbReference>
<name>A0A286GDK0_9BACT</name>
<gene>
    <name evidence="1" type="ORF">SAMN06269250_4452</name>
</gene>
<accession>A0A286GDK0</accession>